<dbReference type="EMBL" id="AP019782">
    <property type="protein sequence ID" value="BBL70313.1"/>
    <property type="molecule type" value="Genomic_DNA"/>
</dbReference>
<protein>
    <recommendedName>
        <fullName evidence="5">Toxic anion resistance protein</fullName>
    </recommendedName>
</protein>
<evidence type="ECO:0008006" key="5">
    <source>
        <dbReference type="Google" id="ProtNLM"/>
    </source>
</evidence>
<accession>A0A8D4VLI9</accession>
<dbReference type="InterPro" id="IPR008863">
    <property type="entry name" value="Toxic_anion-R_TelA"/>
</dbReference>
<name>A0A8D4VLI9_9GAMM</name>
<dbReference type="AlphaFoldDB" id="A0A8D4VLI9"/>
<evidence type="ECO:0000256" key="2">
    <source>
        <dbReference type="PIRNR" id="PIRNR026508"/>
    </source>
</evidence>
<dbReference type="Pfam" id="PF05816">
    <property type="entry name" value="TelA"/>
    <property type="match status" value="1"/>
</dbReference>
<comment type="similarity">
    <text evidence="1 2">Belongs to the TelA family.</text>
</comment>
<evidence type="ECO:0000313" key="4">
    <source>
        <dbReference type="Proteomes" id="UP000824988"/>
    </source>
</evidence>
<dbReference type="PIRSF" id="PIRSF026508">
    <property type="entry name" value="TelA"/>
    <property type="match status" value="1"/>
</dbReference>
<sequence>MSHDIQTTAVAEADNLPVELPATDEERAKALAAQLENGSLAAIYSFGRELGSQASSYADSLLEQVKPKELDCIGGKLNEIVVSAQTINLHSLAGKRSKVPLIGGFIDKMRLKGADIAGQFHSVREQVDQLVAEVQEMQGALALRVQALDEAFETIKQEHRQLSAHITAGESVAKNLQQRLAMAAANSDGDALEMQSQQDLRAAMAALQKRVADLQLLQHSALQQLPMIRMVQANNRMLIEKFYTIKELTIPAWKRQFTLALSLSEQQNAVQLANSIDDATNDFLKANARLLQDNTLSTARANQRLVIDVATLQEVHDTLMNTVQEVARINEEGIRQREAVTSQLQTLRRQLAPQLDEAGGV</sequence>
<organism evidence="3 4">
    <name type="scientific">Methylogaea oryzae</name>
    <dbReference type="NCBI Taxonomy" id="1295382"/>
    <lineage>
        <taxon>Bacteria</taxon>
        <taxon>Pseudomonadati</taxon>
        <taxon>Pseudomonadota</taxon>
        <taxon>Gammaproteobacteria</taxon>
        <taxon>Methylococcales</taxon>
        <taxon>Methylococcaceae</taxon>
        <taxon>Methylogaea</taxon>
    </lineage>
</organism>
<evidence type="ECO:0000256" key="1">
    <source>
        <dbReference type="ARBA" id="ARBA00005541"/>
    </source>
</evidence>
<evidence type="ECO:0000313" key="3">
    <source>
        <dbReference type="EMBL" id="BBL70313.1"/>
    </source>
</evidence>
<dbReference type="PANTHER" id="PTHR38432">
    <property type="entry name" value="TELA-LIKE PROTEIN SAOUHSC_01408"/>
    <property type="match status" value="1"/>
</dbReference>
<dbReference type="KEGG" id="moz:MoryE10_09190"/>
<dbReference type="PANTHER" id="PTHR38432:SF1">
    <property type="entry name" value="TELA-LIKE PROTEIN SAOUHSC_01408"/>
    <property type="match status" value="1"/>
</dbReference>
<reference evidence="3" key="1">
    <citation type="submission" date="2019-06" db="EMBL/GenBank/DDBJ databases">
        <title>Complete genome sequence of Methylogaea oryzae strain JCM16910.</title>
        <authorList>
            <person name="Asakawa S."/>
        </authorList>
    </citation>
    <scope>NUCLEOTIDE SEQUENCE</scope>
    <source>
        <strain evidence="3">E10</strain>
    </source>
</reference>
<proteinExistence type="inferred from homology"/>
<gene>
    <name evidence="3" type="primary">yaaN</name>
    <name evidence="3" type="ORF">MoryE10_09190</name>
</gene>
<dbReference type="Proteomes" id="UP000824988">
    <property type="component" value="Chromosome"/>
</dbReference>
<keyword evidence="4" id="KW-1185">Reference proteome</keyword>
<dbReference type="RefSeq" id="WP_054773217.1">
    <property type="nucleotide sequence ID" value="NZ_AP019782.1"/>
</dbReference>